<dbReference type="InterPro" id="IPR014284">
    <property type="entry name" value="RNA_pol_sigma-70_dom"/>
</dbReference>
<comment type="similarity">
    <text evidence="1">Belongs to the sigma-70 factor family. ECF subfamily.</text>
</comment>
<dbReference type="Proteomes" id="UP001224418">
    <property type="component" value="Unassembled WGS sequence"/>
</dbReference>
<comment type="caution">
    <text evidence="7">The sequence shown here is derived from an EMBL/GenBank/DDBJ whole genome shotgun (WGS) entry which is preliminary data.</text>
</comment>
<dbReference type="InterPro" id="IPR007627">
    <property type="entry name" value="RNA_pol_sigma70_r2"/>
</dbReference>
<dbReference type="InterPro" id="IPR013249">
    <property type="entry name" value="RNA_pol_sigma70_r4_t2"/>
</dbReference>
<dbReference type="InterPro" id="IPR013324">
    <property type="entry name" value="RNA_pol_sigma_r3/r4-like"/>
</dbReference>
<dbReference type="InterPro" id="IPR013325">
    <property type="entry name" value="RNA_pol_sigma_r2"/>
</dbReference>
<organism evidence="7 8">
    <name type="scientific">Hathewaya limosa</name>
    <name type="common">Clostridium limosum</name>
    <dbReference type="NCBI Taxonomy" id="1536"/>
    <lineage>
        <taxon>Bacteria</taxon>
        <taxon>Bacillati</taxon>
        <taxon>Bacillota</taxon>
        <taxon>Clostridia</taxon>
        <taxon>Eubacteriales</taxon>
        <taxon>Clostridiaceae</taxon>
        <taxon>Hathewaya</taxon>
    </lineage>
</organism>
<dbReference type="SUPFAM" id="SSF88659">
    <property type="entry name" value="Sigma3 and sigma4 domains of RNA polymerase sigma factors"/>
    <property type="match status" value="1"/>
</dbReference>
<keyword evidence="8" id="KW-1185">Reference proteome</keyword>
<sequence length="181" mass="21377">MSQDLQLIKLIQKKGDRTAANTLISLYYKEIYLYVFKQNGNRELSLDLTQEIFVSMMKSINDFQEKKASFKTWIYKIASNKIVDYYRSKSYKQGIDIGNIDDLELKDNLSIEDDFIINQDAREIVEIINKMEGSIQQIIRLKIFSDMTFNEISKILEIKESTVKTRYYSAIKKINRILRED</sequence>
<protein>
    <submittedName>
        <fullName evidence="7">RNA polymerase sigma-70 factor (ECF subfamily)</fullName>
    </submittedName>
</protein>
<dbReference type="PANTHER" id="PTHR43133:SF60">
    <property type="entry name" value="RNA POLYMERASE SIGMA FACTOR SIGV"/>
    <property type="match status" value="1"/>
</dbReference>
<gene>
    <name evidence="7" type="ORF">QOZ93_001938</name>
</gene>
<dbReference type="InterPro" id="IPR036388">
    <property type="entry name" value="WH-like_DNA-bd_sf"/>
</dbReference>
<proteinExistence type="inferred from homology"/>
<accession>A0ABU0JUU4</accession>
<evidence type="ECO:0000256" key="2">
    <source>
        <dbReference type="ARBA" id="ARBA00023015"/>
    </source>
</evidence>
<evidence type="ECO:0000259" key="5">
    <source>
        <dbReference type="Pfam" id="PF04542"/>
    </source>
</evidence>
<feature type="domain" description="RNA polymerase sigma factor 70 region 4 type 2" evidence="6">
    <location>
        <begin position="122"/>
        <end position="174"/>
    </location>
</feature>
<dbReference type="Gene3D" id="1.10.1740.10">
    <property type="match status" value="1"/>
</dbReference>
<dbReference type="Gene3D" id="1.10.10.10">
    <property type="entry name" value="Winged helix-like DNA-binding domain superfamily/Winged helix DNA-binding domain"/>
    <property type="match status" value="1"/>
</dbReference>
<dbReference type="NCBIfam" id="TIGR02937">
    <property type="entry name" value="sigma70-ECF"/>
    <property type="match status" value="1"/>
</dbReference>
<evidence type="ECO:0000256" key="1">
    <source>
        <dbReference type="ARBA" id="ARBA00010641"/>
    </source>
</evidence>
<evidence type="ECO:0000313" key="8">
    <source>
        <dbReference type="Proteomes" id="UP001224418"/>
    </source>
</evidence>
<dbReference type="SUPFAM" id="SSF88946">
    <property type="entry name" value="Sigma2 domain of RNA polymerase sigma factors"/>
    <property type="match status" value="1"/>
</dbReference>
<keyword evidence="3" id="KW-0731">Sigma factor</keyword>
<evidence type="ECO:0000256" key="4">
    <source>
        <dbReference type="ARBA" id="ARBA00023163"/>
    </source>
</evidence>
<dbReference type="EMBL" id="JAUSWN010000015">
    <property type="protein sequence ID" value="MDQ0480190.1"/>
    <property type="molecule type" value="Genomic_DNA"/>
</dbReference>
<dbReference type="Pfam" id="PF08281">
    <property type="entry name" value="Sigma70_r4_2"/>
    <property type="match status" value="1"/>
</dbReference>
<evidence type="ECO:0000256" key="3">
    <source>
        <dbReference type="ARBA" id="ARBA00023082"/>
    </source>
</evidence>
<keyword evidence="4" id="KW-0804">Transcription</keyword>
<feature type="domain" description="RNA polymerase sigma-70 region 2" evidence="5">
    <location>
        <begin position="23"/>
        <end position="90"/>
    </location>
</feature>
<evidence type="ECO:0000259" key="6">
    <source>
        <dbReference type="Pfam" id="PF08281"/>
    </source>
</evidence>
<dbReference type="Pfam" id="PF04542">
    <property type="entry name" value="Sigma70_r2"/>
    <property type="match status" value="1"/>
</dbReference>
<evidence type="ECO:0000313" key="7">
    <source>
        <dbReference type="EMBL" id="MDQ0480190.1"/>
    </source>
</evidence>
<dbReference type="PANTHER" id="PTHR43133">
    <property type="entry name" value="RNA POLYMERASE ECF-TYPE SIGMA FACTO"/>
    <property type="match status" value="1"/>
</dbReference>
<name>A0ABU0JUU4_HATLI</name>
<reference evidence="7 8" key="1">
    <citation type="submission" date="2023-07" db="EMBL/GenBank/DDBJ databases">
        <title>Genomic Encyclopedia of Type Strains, Phase IV (KMG-IV): sequencing the most valuable type-strain genomes for metagenomic binning, comparative biology and taxonomic classification.</title>
        <authorList>
            <person name="Goeker M."/>
        </authorList>
    </citation>
    <scope>NUCLEOTIDE SEQUENCE [LARGE SCALE GENOMIC DNA]</scope>
    <source>
        <strain evidence="7 8">DSM 1400</strain>
    </source>
</reference>
<dbReference type="InterPro" id="IPR039425">
    <property type="entry name" value="RNA_pol_sigma-70-like"/>
</dbReference>
<dbReference type="RefSeq" id="WP_111942563.1">
    <property type="nucleotide sequence ID" value="NZ_BAAACJ010000014.1"/>
</dbReference>
<keyword evidence="2" id="KW-0805">Transcription regulation</keyword>